<sequence length="551" mass="59321">MEVCSHVVQRRLACTQVLFLLLAPAILLQLQLVGPSCVEAQSLASGNASWALLLENAGIACMHMAVTYMGPVIFLDRTDIGPSQIALPNGRCRNDSQDQTDTYDCSAHSVMFDPATNTVRPLYIATDTWCSSGQFLPNGTMLQTGGYNDGVQKIRWLSPCPADGTCDWVESDTNVLQAGRWYATNQLLPDGSQFILGGQYSNAYEFVPANGAGLYNLELLSSQGYFDWYPFVHLLPDGNLYIFANRDSILFDYQTGVVLQSYPTIPGEPRNYPCAGSSVLLALDGDYTDAEVLVCGGASIMAPGNVSAQYPASQTCGQIVVTSPNASWAMFEMPIRRNMGDMVMLPTSDILIINGAQNGAQGWDAATNAAFNPVTYYPDTSTFVVEPATTIARVYHSTASLLPDGRILIAGSNCHLTYTFTGEFPTELRVEAFSPEYLDPVNDPVRPQITTAPEIVTYNSAFTVEISLATAPTGNIGLTLSSAPFTTHSYSQGQRQIKLPVTAPAPINGTNAYSVSAIGPISETVAPPSYYMLFAINNGVPSTGVWVNVQS</sequence>
<dbReference type="Pfam" id="PF09118">
    <property type="entry name" value="GO-like_E_set"/>
    <property type="match status" value="1"/>
</dbReference>
<dbReference type="InterPro" id="IPR011043">
    <property type="entry name" value="Gal_Oxase/kelch_b-propeller"/>
</dbReference>
<accession>A0ABP0UDX6</accession>
<evidence type="ECO:0000259" key="4">
    <source>
        <dbReference type="Pfam" id="PF09118"/>
    </source>
</evidence>
<dbReference type="InterPro" id="IPR015202">
    <property type="entry name" value="GO-like_E_set"/>
</dbReference>
<keyword evidence="6" id="KW-1185">Reference proteome</keyword>
<dbReference type="Pfam" id="PF07250">
    <property type="entry name" value="Glyoxal_oxid_N"/>
    <property type="match status" value="1"/>
</dbReference>
<proteinExistence type="predicted"/>
<feature type="signal peptide" evidence="2">
    <location>
        <begin position="1"/>
        <end position="40"/>
    </location>
</feature>
<protein>
    <recommendedName>
        <fullName evidence="7">Galactose oxidase</fullName>
    </recommendedName>
</protein>
<keyword evidence="1 2" id="KW-0732">Signal</keyword>
<dbReference type="InterPro" id="IPR014756">
    <property type="entry name" value="Ig_E-set"/>
</dbReference>
<feature type="domain" description="Glyoxal oxidase N-terminal" evidence="3">
    <location>
        <begin position="62"/>
        <end position="437"/>
    </location>
</feature>
<evidence type="ECO:0000259" key="3">
    <source>
        <dbReference type="Pfam" id="PF07250"/>
    </source>
</evidence>
<dbReference type="InterPro" id="IPR037293">
    <property type="entry name" value="Gal_Oxidase_central_sf"/>
</dbReference>
<dbReference type="SUPFAM" id="SSF81296">
    <property type="entry name" value="E set domains"/>
    <property type="match status" value="1"/>
</dbReference>
<dbReference type="PANTHER" id="PTHR32208">
    <property type="entry name" value="SECRETED PROTEIN-RELATED"/>
    <property type="match status" value="1"/>
</dbReference>
<evidence type="ECO:0008006" key="7">
    <source>
        <dbReference type="Google" id="ProtNLM"/>
    </source>
</evidence>
<dbReference type="SUPFAM" id="SSF50965">
    <property type="entry name" value="Galactose oxidase, central domain"/>
    <property type="match status" value="1"/>
</dbReference>
<feature type="domain" description="Galactose oxidase-like Early set" evidence="4">
    <location>
        <begin position="446"/>
        <end position="549"/>
    </location>
</feature>
<dbReference type="Gene3D" id="2.130.10.80">
    <property type="entry name" value="Galactose oxidase/kelch, beta-propeller"/>
    <property type="match status" value="1"/>
</dbReference>
<dbReference type="EMBL" id="OZ019895">
    <property type="protein sequence ID" value="CAK9219608.1"/>
    <property type="molecule type" value="Genomic_DNA"/>
</dbReference>
<gene>
    <name evidence="5" type="ORF">CSSPTR1EN2_LOCUS14677</name>
</gene>
<evidence type="ECO:0000256" key="1">
    <source>
        <dbReference type="ARBA" id="ARBA00022729"/>
    </source>
</evidence>
<organism evidence="5 6">
    <name type="scientific">Sphagnum troendelagicum</name>
    <dbReference type="NCBI Taxonomy" id="128251"/>
    <lineage>
        <taxon>Eukaryota</taxon>
        <taxon>Viridiplantae</taxon>
        <taxon>Streptophyta</taxon>
        <taxon>Embryophyta</taxon>
        <taxon>Bryophyta</taxon>
        <taxon>Sphagnophytina</taxon>
        <taxon>Sphagnopsida</taxon>
        <taxon>Sphagnales</taxon>
        <taxon>Sphagnaceae</taxon>
        <taxon>Sphagnum</taxon>
    </lineage>
</organism>
<evidence type="ECO:0000256" key="2">
    <source>
        <dbReference type="SAM" id="SignalP"/>
    </source>
</evidence>
<evidence type="ECO:0000313" key="5">
    <source>
        <dbReference type="EMBL" id="CAK9219608.1"/>
    </source>
</evidence>
<dbReference type="PANTHER" id="PTHR32208:SF98">
    <property type="entry name" value="GLYOXAL OXIDASE N-TERMINAL DOMAIN-CONTAINING PROTEIN"/>
    <property type="match status" value="1"/>
</dbReference>
<dbReference type="InterPro" id="IPR009880">
    <property type="entry name" value="Glyoxal_oxidase_N"/>
</dbReference>
<evidence type="ECO:0000313" key="6">
    <source>
        <dbReference type="Proteomes" id="UP001497512"/>
    </source>
</evidence>
<name>A0ABP0UDX6_9BRYO</name>
<reference evidence="5" key="1">
    <citation type="submission" date="2024-02" db="EMBL/GenBank/DDBJ databases">
        <authorList>
            <consortium name="ELIXIR-Norway"/>
            <consortium name="Elixir Norway"/>
        </authorList>
    </citation>
    <scope>NUCLEOTIDE SEQUENCE</scope>
</reference>
<dbReference type="InterPro" id="IPR013783">
    <property type="entry name" value="Ig-like_fold"/>
</dbReference>
<dbReference type="Gene3D" id="2.60.40.10">
    <property type="entry name" value="Immunoglobulins"/>
    <property type="match status" value="1"/>
</dbReference>
<dbReference type="Proteomes" id="UP001497512">
    <property type="component" value="Chromosome 3"/>
</dbReference>
<dbReference type="CDD" id="cd02851">
    <property type="entry name" value="E_set_GO_C"/>
    <property type="match status" value="1"/>
</dbReference>
<feature type="chain" id="PRO_5045980965" description="Galactose oxidase" evidence="2">
    <location>
        <begin position="41"/>
        <end position="551"/>
    </location>
</feature>